<evidence type="ECO:0000256" key="1">
    <source>
        <dbReference type="SAM" id="MobiDB-lite"/>
    </source>
</evidence>
<feature type="region of interest" description="Disordered" evidence="1">
    <location>
        <begin position="1"/>
        <end position="23"/>
    </location>
</feature>
<sequence length="126" mass="14092">MHNDPHHTSSVQQDLTPADAAVAGEEALEAQFKPGLAQAPYYSAGRHWDDYAPAYRYGRDCRQRHAGRRFDEIEAQLEHGWDAARGHSRLGWVEARGAVEDAWARATASNDPPCPSTTRQSRHDLD</sequence>
<organism evidence="2 3">
    <name type="scientific">Luteimonas chenhongjianii</name>
    <dbReference type="NCBI Taxonomy" id="2006110"/>
    <lineage>
        <taxon>Bacteria</taxon>
        <taxon>Pseudomonadati</taxon>
        <taxon>Pseudomonadota</taxon>
        <taxon>Gammaproteobacteria</taxon>
        <taxon>Lysobacterales</taxon>
        <taxon>Lysobacteraceae</taxon>
        <taxon>Luteimonas</taxon>
    </lineage>
</organism>
<dbReference type="EMBL" id="CP023406">
    <property type="protein sequence ID" value="ATD66547.1"/>
    <property type="molecule type" value="Genomic_DNA"/>
</dbReference>
<gene>
    <name evidence="2" type="ORF">CNR27_02995</name>
</gene>
<dbReference type="RefSeq" id="WP_096296875.1">
    <property type="nucleotide sequence ID" value="NZ_CP023406.1"/>
</dbReference>
<evidence type="ECO:0000313" key="2">
    <source>
        <dbReference type="EMBL" id="ATD66547.1"/>
    </source>
</evidence>
<dbReference type="OrthoDB" id="5966759at2"/>
<dbReference type="Proteomes" id="UP000218968">
    <property type="component" value="Chromosome"/>
</dbReference>
<accession>A0A290XBN3</accession>
<feature type="region of interest" description="Disordered" evidence="1">
    <location>
        <begin position="104"/>
        <end position="126"/>
    </location>
</feature>
<dbReference type="AlphaFoldDB" id="A0A290XBN3"/>
<keyword evidence="3" id="KW-1185">Reference proteome</keyword>
<evidence type="ECO:0000313" key="3">
    <source>
        <dbReference type="Proteomes" id="UP000218968"/>
    </source>
</evidence>
<name>A0A290XBN3_9GAMM</name>
<protein>
    <submittedName>
        <fullName evidence="2">Uncharacterized protein</fullName>
    </submittedName>
</protein>
<proteinExistence type="predicted"/>
<reference evidence="3" key="1">
    <citation type="submission" date="2017-09" db="EMBL/GenBank/DDBJ databases">
        <title>Luteimonas liuhanmingii sp.nov., isolated from the intestinal contents of Tibetan Plateau Pika in Yushu, Qinghai Province, China.</title>
        <authorList>
            <person name="Gui Z."/>
        </authorList>
    </citation>
    <scope>NUCLEOTIDE SEQUENCE [LARGE SCALE GENOMIC DNA]</scope>
    <source>
        <strain evidence="3">100111</strain>
    </source>
</reference>
<dbReference type="KEGG" id="lum:CNR27_02995"/>